<feature type="transmembrane region" description="Helical" evidence="1">
    <location>
        <begin position="67"/>
        <end position="85"/>
    </location>
</feature>
<keyword evidence="1" id="KW-1133">Transmembrane helix</keyword>
<proteinExistence type="predicted"/>
<organism evidence="2 3">
    <name type="scientific">Paenibacillus roseus</name>
    <dbReference type="NCBI Taxonomy" id="2798579"/>
    <lineage>
        <taxon>Bacteria</taxon>
        <taxon>Bacillati</taxon>
        <taxon>Bacillota</taxon>
        <taxon>Bacilli</taxon>
        <taxon>Bacillales</taxon>
        <taxon>Paenibacillaceae</taxon>
        <taxon>Paenibacillus</taxon>
    </lineage>
</organism>
<dbReference type="PANTHER" id="PTHR40031:SF1">
    <property type="entry name" value="MEMBRANE-BOUND METAL-DEPENDENT HYDROLASE"/>
    <property type="match status" value="1"/>
</dbReference>
<gene>
    <name evidence="2" type="ORF">JFN88_01295</name>
</gene>
<keyword evidence="1" id="KW-0472">Membrane</keyword>
<dbReference type="InterPro" id="IPR007404">
    <property type="entry name" value="YdjM-like"/>
</dbReference>
<feature type="transmembrane region" description="Helical" evidence="1">
    <location>
        <begin position="125"/>
        <end position="148"/>
    </location>
</feature>
<name>A0A934IV90_9BACL</name>
<protein>
    <submittedName>
        <fullName evidence="2">Metal-dependent hydrolase</fullName>
    </submittedName>
</protein>
<dbReference type="Proteomes" id="UP000640274">
    <property type="component" value="Unassembled WGS sequence"/>
</dbReference>
<accession>A0A934IV90</accession>
<dbReference type="Pfam" id="PF04307">
    <property type="entry name" value="YdjM"/>
    <property type="match status" value="1"/>
</dbReference>
<dbReference type="InterPro" id="IPR053170">
    <property type="entry name" value="Transcription_regulator"/>
</dbReference>
<keyword evidence="2" id="KW-0378">Hydrolase</keyword>
<dbReference type="EMBL" id="JAELUP010000003">
    <property type="protein sequence ID" value="MBJ6359956.1"/>
    <property type="molecule type" value="Genomic_DNA"/>
</dbReference>
<dbReference type="GO" id="GO:0016787">
    <property type="term" value="F:hydrolase activity"/>
    <property type="evidence" value="ECO:0007669"/>
    <property type="project" value="UniProtKB-KW"/>
</dbReference>
<dbReference type="PANTHER" id="PTHR40031">
    <property type="entry name" value="HYPOTHETICAL MEMBRANE SPANNING PROTEIN"/>
    <property type="match status" value="1"/>
</dbReference>
<comment type="caution">
    <text evidence="2">The sequence shown here is derived from an EMBL/GenBank/DDBJ whole genome shotgun (WGS) entry which is preliminary data.</text>
</comment>
<keyword evidence="1" id="KW-0812">Transmembrane</keyword>
<dbReference type="AlphaFoldDB" id="A0A934IV90"/>
<evidence type="ECO:0000313" key="3">
    <source>
        <dbReference type="Proteomes" id="UP000640274"/>
    </source>
</evidence>
<dbReference type="RefSeq" id="WP_199017481.1">
    <property type="nucleotide sequence ID" value="NZ_JAELUP010000003.1"/>
</dbReference>
<keyword evidence="3" id="KW-1185">Reference proteome</keyword>
<evidence type="ECO:0000256" key="1">
    <source>
        <dbReference type="SAM" id="Phobius"/>
    </source>
</evidence>
<evidence type="ECO:0000313" key="2">
    <source>
        <dbReference type="EMBL" id="MBJ6359956.1"/>
    </source>
</evidence>
<reference evidence="2" key="1">
    <citation type="submission" date="2020-12" db="EMBL/GenBank/DDBJ databases">
        <authorList>
            <person name="Huq M.A."/>
        </authorList>
    </citation>
    <scope>NUCLEOTIDE SEQUENCE</scope>
    <source>
        <strain evidence="2">MAHUQ-46</strain>
    </source>
</reference>
<sequence>MDSITHTLFGLALYGTVNKTDMSRRQKAALLFTTVVGSQIPDMDVISQFWDTTGRYQMWHRGISHSLLMVPVWAAFIALFVRLVFKEKGWRWFNMSLLAVFIHDTSDTFNAWGTGYFEPLSSARLTLGTIPIVDVVFWMIMLGGYWTARIIKKRYHRSPHQIYRIVWALMIVHAAAQTGQGMALLHETKDQYDQSVLAADFIPGVFTVVGKKDGIVTLQKGSIWTGLAPIAELESKEDSDLEVLFEQNPKARTLVEWSPFVVIVDDGTKLGVFDPRFYRKGASFLYEYIDIN</sequence>